<protein>
    <recommendedName>
        <fullName evidence="2">thymidylate synthase</fullName>
        <ecNumber evidence="2">2.1.1.45</ecNumber>
    </recommendedName>
</protein>
<keyword evidence="3" id="KW-0489">Methyltransferase</keyword>
<dbReference type="GO" id="GO:0004799">
    <property type="term" value="F:thymidylate synthase activity"/>
    <property type="evidence" value="ECO:0007669"/>
    <property type="project" value="UniProtKB-EC"/>
</dbReference>
<keyword evidence="4" id="KW-0808">Transferase</keyword>
<evidence type="ECO:0000256" key="4">
    <source>
        <dbReference type="ARBA" id="ARBA00022679"/>
    </source>
</evidence>
<dbReference type="PANTHER" id="PTHR11548">
    <property type="entry name" value="THYMIDYLATE SYNTHASE 1"/>
    <property type="match status" value="1"/>
</dbReference>
<feature type="domain" description="Thymidylate synthase/dCMP hydroxymethylase" evidence="5">
    <location>
        <begin position="6"/>
        <end position="354"/>
    </location>
</feature>
<comment type="similarity">
    <text evidence="1">Belongs to the thymidylate synthase family.</text>
</comment>
<evidence type="ECO:0000256" key="3">
    <source>
        <dbReference type="ARBA" id="ARBA00022603"/>
    </source>
</evidence>
<organism evidence="6 7">
    <name type="scientific">Cellulophaga phage phi14:2</name>
    <dbReference type="NCBI Taxonomy" id="1327990"/>
    <lineage>
        <taxon>Viruses</taxon>
        <taxon>Duplodnaviria</taxon>
        <taxon>Heunggongvirae</taxon>
        <taxon>Uroviricota</taxon>
        <taxon>Caudoviricetes</taxon>
        <taxon>Crassvirales</taxon>
        <taxon>Steigviridae</taxon>
        <taxon>Asinivirinae</taxon>
        <taxon>Akihdevirus</taxon>
        <taxon>Akihdevirus balticus</taxon>
    </lineage>
</organism>
<name>S0A0M0_9CAUD</name>
<dbReference type="KEGG" id="vg:16797506"/>
<dbReference type="GO" id="GO:0006231">
    <property type="term" value="P:dTMP biosynthetic process"/>
    <property type="evidence" value="ECO:0007669"/>
    <property type="project" value="InterPro"/>
</dbReference>
<dbReference type="SUPFAM" id="SSF55831">
    <property type="entry name" value="Thymidylate synthase/dCMP hydroxymethylase"/>
    <property type="match status" value="1"/>
</dbReference>
<dbReference type="OrthoDB" id="13491at10239"/>
<dbReference type="PANTHER" id="PTHR11548:SF1">
    <property type="entry name" value="THYMIDYLATE SYNTHASE 1"/>
    <property type="match status" value="1"/>
</dbReference>
<dbReference type="GeneID" id="16797506"/>
<dbReference type="Proteomes" id="UP000014725">
    <property type="component" value="Segment"/>
</dbReference>
<evidence type="ECO:0000259" key="5">
    <source>
        <dbReference type="Pfam" id="PF00303"/>
    </source>
</evidence>
<dbReference type="Gene3D" id="3.30.572.10">
    <property type="entry name" value="Thymidylate synthase/dCMP hydroxymethylase domain"/>
    <property type="match status" value="1"/>
</dbReference>
<dbReference type="GO" id="GO:0032259">
    <property type="term" value="P:methylation"/>
    <property type="evidence" value="ECO:0007669"/>
    <property type="project" value="UniProtKB-KW"/>
</dbReference>
<evidence type="ECO:0000313" key="6">
    <source>
        <dbReference type="EMBL" id="AGO48921.1"/>
    </source>
</evidence>
<dbReference type="EMBL" id="KC821624">
    <property type="protein sequence ID" value="AGO48921.1"/>
    <property type="molecule type" value="Genomic_DNA"/>
</dbReference>
<reference evidence="6 7" key="1">
    <citation type="journal article" date="2013" name="Proc. Natl. Acad. Sci. U.S.A.">
        <title>Twelve previously unknown phage genera are ubiquitous in global oceans.</title>
        <authorList>
            <person name="Holmfeldt K."/>
            <person name="Solonenko N."/>
            <person name="Shah M."/>
            <person name="Corrier K."/>
            <person name="Riemann L."/>
            <person name="Verberkmoes N.C."/>
            <person name="Sullivan M.B."/>
        </authorList>
    </citation>
    <scope>NUCLEOTIDE SEQUENCE [LARGE SCALE GENOMIC DNA]</scope>
    <source>
        <strain evidence="6">Phi14:2</strain>
    </source>
</reference>
<dbReference type="PRINTS" id="PR00108">
    <property type="entry name" value="THYMDSNTHASE"/>
</dbReference>
<reference evidence="7" key="2">
    <citation type="submission" date="2013-03" db="EMBL/GenBank/DDBJ databases">
        <title>The Cellulophaga phages: a novel, diverse, and globally ubiquitous model system.</title>
        <authorList>
            <person name="Holmfeldt K."/>
            <person name="Solonenko N."/>
            <person name="Shah M."/>
            <person name="Corrier K."/>
            <person name="Riemann L."/>
            <person name="VerBerkmoes N.C."/>
            <person name="Sullivan M.B."/>
        </authorList>
    </citation>
    <scope>NUCLEOTIDE SEQUENCE [LARGE SCALE GENOMIC DNA]</scope>
</reference>
<accession>S0A0M0</accession>
<evidence type="ECO:0000256" key="2">
    <source>
        <dbReference type="ARBA" id="ARBA00011947"/>
    </source>
</evidence>
<sequence>MAKIDKTYHDLLLDILQRGYTYEDPNRKGVNRIQISSATIEHNFKDGFPAITTKKLYWKGIVGELLWILRGDTNIKYLVDNNINIWNKDAYNYYLKAHEEECATGLRKYSLEQFIKESKTYNGIGNIGRGYGAQLRGWRFGAYADKNSNVVNWNYGDIDQFAELINTLKTNPMATKKTVTFWNPAEKDQCALTPCHWSFEVLVEPLSLAHRDNIRTTSKSGLLTEENYDELGIPKYQFTLKWHQHSVDTFLGLPFNIASYALLAQIIGKMTNMVPKGIIGDLSNVHIYEPHLDAVKEQLNRNVDKHGGFELVHLKTDDFYNSLGKDLSLLNHLNLNDFEIKGYKSYPIIAAEMLAYNK</sequence>
<dbReference type="InterPro" id="IPR036926">
    <property type="entry name" value="Thymidate_synth/dCMP_Mease_sf"/>
</dbReference>
<dbReference type="InterPro" id="IPR000398">
    <property type="entry name" value="Thymidylate_synthase"/>
</dbReference>
<evidence type="ECO:0000256" key="1">
    <source>
        <dbReference type="ARBA" id="ARBA00009972"/>
    </source>
</evidence>
<evidence type="ECO:0000313" key="7">
    <source>
        <dbReference type="Proteomes" id="UP000014725"/>
    </source>
</evidence>
<dbReference type="EC" id="2.1.1.45" evidence="2"/>
<dbReference type="InterPro" id="IPR045097">
    <property type="entry name" value="Thymidate_synth/dCMP_Mease"/>
</dbReference>
<dbReference type="NCBIfam" id="TIGR03284">
    <property type="entry name" value="thym_sym"/>
    <property type="match status" value="1"/>
</dbReference>
<gene>
    <name evidence="6" type="ORF">Phi14:2_gp043</name>
</gene>
<dbReference type="InterPro" id="IPR023451">
    <property type="entry name" value="Thymidate_synth/dCMP_Mease_dom"/>
</dbReference>
<dbReference type="CDD" id="cd00351">
    <property type="entry name" value="TS_Pyrimidine_HMase"/>
    <property type="match status" value="1"/>
</dbReference>
<keyword evidence="7" id="KW-1185">Reference proteome</keyword>
<proteinExistence type="inferred from homology"/>
<dbReference type="Pfam" id="PF00303">
    <property type="entry name" value="Thymidylat_synt"/>
    <property type="match status" value="1"/>
</dbReference>